<dbReference type="AlphaFoldDB" id="A0A1L7XPT2"/>
<dbReference type="STRING" id="576137.A0A1L7XPT2"/>
<name>A0A1L7XPT2_9HELO</name>
<feature type="domain" description="STAS" evidence="6">
    <location>
        <begin position="502"/>
        <end position="627"/>
    </location>
</feature>
<dbReference type="Pfam" id="PF01740">
    <property type="entry name" value="STAS"/>
    <property type="match status" value="1"/>
</dbReference>
<keyword evidence="3 5" id="KW-1133">Transmembrane helix</keyword>
<evidence type="ECO:0000313" key="8">
    <source>
        <dbReference type="Proteomes" id="UP000184330"/>
    </source>
</evidence>
<dbReference type="SUPFAM" id="SSF52091">
    <property type="entry name" value="SpoIIaa-like"/>
    <property type="match status" value="1"/>
</dbReference>
<dbReference type="EMBL" id="FJOG01000041">
    <property type="protein sequence ID" value="CZR67025.1"/>
    <property type="molecule type" value="Genomic_DNA"/>
</dbReference>
<evidence type="ECO:0000256" key="2">
    <source>
        <dbReference type="ARBA" id="ARBA00022692"/>
    </source>
</evidence>
<evidence type="ECO:0000256" key="1">
    <source>
        <dbReference type="ARBA" id="ARBA00004141"/>
    </source>
</evidence>
<gene>
    <name evidence="7" type="ORF">PAC_16924</name>
</gene>
<feature type="transmembrane region" description="Helical" evidence="5">
    <location>
        <begin position="139"/>
        <end position="161"/>
    </location>
</feature>
<feature type="transmembrane region" description="Helical" evidence="5">
    <location>
        <begin position="296"/>
        <end position="316"/>
    </location>
</feature>
<keyword evidence="2 5" id="KW-0812">Transmembrane</keyword>
<accession>A0A1L7XPT2</accession>
<dbReference type="InterPro" id="IPR002645">
    <property type="entry name" value="STAS_dom"/>
</dbReference>
<reference evidence="7 8" key="1">
    <citation type="submission" date="2016-03" db="EMBL/GenBank/DDBJ databases">
        <authorList>
            <person name="Ploux O."/>
        </authorList>
    </citation>
    <scope>NUCLEOTIDE SEQUENCE [LARGE SCALE GENOMIC DNA]</scope>
    <source>
        <strain evidence="7 8">UAMH 11012</strain>
    </source>
</reference>
<feature type="transmembrane region" description="Helical" evidence="5">
    <location>
        <begin position="218"/>
        <end position="238"/>
    </location>
</feature>
<evidence type="ECO:0000256" key="4">
    <source>
        <dbReference type="ARBA" id="ARBA00023136"/>
    </source>
</evidence>
<evidence type="ECO:0000256" key="5">
    <source>
        <dbReference type="SAM" id="Phobius"/>
    </source>
</evidence>
<feature type="transmembrane region" description="Helical" evidence="5">
    <location>
        <begin position="399"/>
        <end position="415"/>
    </location>
</feature>
<dbReference type="CDD" id="cd07042">
    <property type="entry name" value="STAS_SulP_like_sulfate_transporter"/>
    <property type="match status" value="1"/>
</dbReference>
<dbReference type="InterPro" id="IPR011547">
    <property type="entry name" value="SLC26A/SulP_dom"/>
</dbReference>
<evidence type="ECO:0000256" key="3">
    <source>
        <dbReference type="ARBA" id="ARBA00022989"/>
    </source>
</evidence>
<dbReference type="Gene3D" id="3.30.750.24">
    <property type="entry name" value="STAS domain"/>
    <property type="match status" value="1"/>
</dbReference>
<comment type="subcellular location">
    <subcellularLocation>
        <location evidence="1">Membrane</location>
        <topology evidence="1">Multi-pass membrane protein</topology>
    </subcellularLocation>
</comment>
<dbReference type="GO" id="GO:0055085">
    <property type="term" value="P:transmembrane transport"/>
    <property type="evidence" value="ECO:0007669"/>
    <property type="project" value="InterPro"/>
</dbReference>
<feature type="transmembrane region" description="Helical" evidence="5">
    <location>
        <begin position="173"/>
        <end position="198"/>
    </location>
</feature>
<feature type="transmembrane region" description="Helical" evidence="5">
    <location>
        <begin position="372"/>
        <end position="393"/>
    </location>
</feature>
<dbReference type="Pfam" id="PF00916">
    <property type="entry name" value="Sulfate_transp"/>
    <property type="match status" value="1"/>
</dbReference>
<keyword evidence="8" id="KW-1185">Reference proteome</keyword>
<dbReference type="Proteomes" id="UP000184330">
    <property type="component" value="Unassembled WGS sequence"/>
</dbReference>
<evidence type="ECO:0000259" key="6">
    <source>
        <dbReference type="PROSITE" id="PS50801"/>
    </source>
</evidence>
<protein>
    <submittedName>
        <fullName evidence="7">Related to sulfate permease SutB</fullName>
    </submittedName>
</protein>
<dbReference type="PROSITE" id="PS50801">
    <property type="entry name" value="STAS"/>
    <property type="match status" value="1"/>
</dbReference>
<dbReference type="PANTHER" id="PTHR11814">
    <property type="entry name" value="SULFATE TRANSPORTER"/>
    <property type="match status" value="1"/>
</dbReference>
<evidence type="ECO:0000313" key="7">
    <source>
        <dbReference type="EMBL" id="CZR67025.1"/>
    </source>
</evidence>
<sequence length="690" mass="75228">MGLGTKIADKFRKDANFTRLGRGVVLGARGVRAGTGRYLSNRVPIIQWIPAYVPKWLISDLIAGQSVGLLLIPQAMMYSMLAGVSIQQALLASWLPGFIYTIMGTSRDISTGPTSTTAALTGQLALGISKANGVNIPPAIVSGALSFCVGIWSLIFGIFNLGFIFDFVSIPMALGFTMGISFLVITLQLPTILGLVGIPQEFTAVMPAILKSLSQIKPITFGAGASSILILAILQFIGGKWGHKSAALQIICNSRNIFVISTYTIISYLLNKNLETPLWAVLGPIKTTIPTPTVPILQLVSGIFLSSIISFLTIALEHVSLAKAFGHEHEYSINQSQELFSLGFTNLLNSFVGGIPVGGGDMARSSVLAGSGVRSPLAGLFSSVTVLGSMYALSDFLKFLPQATVAAVIIVAIVGKMPPQAIIGKFWALSFVDFVHFIIAFNITMLQTPEIGIGLSFIFMVFYTLLRTMFSRPAEVRSCDLENSYSSITPPWWQKDERIPAGTQVVKLETDCMFLNADRIKRHVIDTVLTYQAGIPSMENKDERPWNKRMDKHIAYLRKRAGVGNADTFIPRLRVVILDLSSTSFIDSSGIAAFQAIKKELLAYGGENVEFRFVGLCPGVKRRFERAQWVLLNPYEEVASIEVDGEPLIEEKKDLLFEHLPHAIGYQGAAGRGPASFEFEEVDLDMQKIR</sequence>
<organism evidence="7 8">
    <name type="scientific">Phialocephala subalpina</name>
    <dbReference type="NCBI Taxonomy" id="576137"/>
    <lineage>
        <taxon>Eukaryota</taxon>
        <taxon>Fungi</taxon>
        <taxon>Dikarya</taxon>
        <taxon>Ascomycota</taxon>
        <taxon>Pezizomycotina</taxon>
        <taxon>Leotiomycetes</taxon>
        <taxon>Helotiales</taxon>
        <taxon>Mollisiaceae</taxon>
        <taxon>Phialocephala</taxon>
        <taxon>Phialocephala fortinii species complex</taxon>
    </lineage>
</organism>
<dbReference type="OrthoDB" id="288203at2759"/>
<dbReference type="InterPro" id="IPR036513">
    <property type="entry name" value="STAS_dom_sf"/>
</dbReference>
<dbReference type="GO" id="GO:0016020">
    <property type="term" value="C:membrane"/>
    <property type="evidence" value="ECO:0007669"/>
    <property type="project" value="UniProtKB-SubCell"/>
</dbReference>
<keyword evidence="4 5" id="KW-0472">Membrane</keyword>
<proteinExistence type="predicted"/>
<dbReference type="InterPro" id="IPR001902">
    <property type="entry name" value="SLC26A/SulP_fam"/>
</dbReference>